<dbReference type="GO" id="GO:0008270">
    <property type="term" value="F:zinc ion binding"/>
    <property type="evidence" value="ECO:0007669"/>
    <property type="project" value="UniProtKB-KW"/>
</dbReference>
<evidence type="ECO:0000256" key="6">
    <source>
        <dbReference type="ARBA" id="ARBA00022833"/>
    </source>
</evidence>
<evidence type="ECO:0000256" key="5">
    <source>
        <dbReference type="ARBA" id="ARBA00022771"/>
    </source>
</evidence>
<feature type="domain" description="Replication factor-A protein 1 N-terminal" evidence="11">
    <location>
        <begin position="69"/>
        <end position="165"/>
    </location>
</feature>
<evidence type="ECO:0000256" key="4">
    <source>
        <dbReference type="ARBA" id="ARBA00022723"/>
    </source>
</evidence>
<dbReference type="PANTHER" id="PTHR47165">
    <property type="entry name" value="OS03G0429900 PROTEIN"/>
    <property type="match status" value="1"/>
</dbReference>
<accession>A0AB34KIC3</accession>
<feature type="region of interest" description="Disordered" evidence="10">
    <location>
        <begin position="1"/>
        <end position="43"/>
    </location>
</feature>
<dbReference type="InterPro" id="IPR047192">
    <property type="entry name" value="Euk_RPA1_DBD_C"/>
</dbReference>
<feature type="region of interest" description="Disordered" evidence="10">
    <location>
        <begin position="172"/>
        <end position="237"/>
    </location>
</feature>
<feature type="compositionally biased region" description="Polar residues" evidence="10">
    <location>
        <begin position="193"/>
        <end position="207"/>
    </location>
</feature>
<comment type="subcellular location">
    <subcellularLocation>
        <location evidence="1 9">Nucleus</location>
    </subcellularLocation>
</comment>
<dbReference type="NCBIfam" id="TIGR00617">
    <property type="entry name" value="rpa1"/>
    <property type="match status" value="1"/>
</dbReference>
<dbReference type="InterPro" id="IPR013955">
    <property type="entry name" value="Rep_factor-A_C"/>
</dbReference>
<keyword evidence="7 9" id="KW-0238">DNA-binding</keyword>
<dbReference type="GO" id="GO:0000781">
    <property type="term" value="C:chromosome, telomeric region"/>
    <property type="evidence" value="ECO:0007669"/>
    <property type="project" value="UniProtKB-ARBA"/>
</dbReference>
<keyword evidence="5 9" id="KW-0863">Zinc-finger</keyword>
<evidence type="ECO:0000313" key="14">
    <source>
        <dbReference type="EMBL" id="KAL1583772.1"/>
    </source>
</evidence>
<dbReference type="EMBL" id="JAAQHG020000032">
    <property type="protein sequence ID" value="KAL1583772.1"/>
    <property type="molecule type" value="Genomic_DNA"/>
</dbReference>
<evidence type="ECO:0000259" key="13">
    <source>
        <dbReference type="Pfam" id="PF16900"/>
    </source>
</evidence>
<protein>
    <recommendedName>
        <fullName evidence="9">Replication protein A subunit</fullName>
    </recommendedName>
</protein>
<evidence type="ECO:0000256" key="7">
    <source>
        <dbReference type="ARBA" id="ARBA00023125"/>
    </source>
</evidence>
<organism evidence="14 15">
    <name type="scientific">Cladosporium halotolerans</name>
    <dbReference type="NCBI Taxonomy" id="1052096"/>
    <lineage>
        <taxon>Eukaryota</taxon>
        <taxon>Fungi</taxon>
        <taxon>Dikarya</taxon>
        <taxon>Ascomycota</taxon>
        <taxon>Pezizomycotina</taxon>
        <taxon>Dothideomycetes</taxon>
        <taxon>Dothideomycetidae</taxon>
        <taxon>Cladosporiales</taxon>
        <taxon>Cladosporiaceae</taxon>
        <taxon>Cladosporium</taxon>
    </lineage>
</organism>
<dbReference type="Gene3D" id="2.40.50.140">
    <property type="entry name" value="Nucleic acid-binding proteins"/>
    <property type="match status" value="4"/>
</dbReference>
<dbReference type="Pfam" id="PF08646">
    <property type="entry name" value="Rep_fac-A_C"/>
    <property type="match status" value="1"/>
</dbReference>
<dbReference type="Pfam" id="PF04057">
    <property type="entry name" value="Rep-A_N"/>
    <property type="match status" value="1"/>
</dbReference>
<feature type="compositionally biased region" description="Low complexity" evidence="10">
    <location>
        <begin position="22"/>
        <end position="38"/>
    </location>
</feature>
<comment type="function">
    <text evidence="9">As part of the replication protein A (RPA/RP-A), a single-stranded DNA-binding heterotrimeric complex, may play an essential role in DNA replication, recombination and repair. Binds and stabilizes single-stranded DNA intermediates, preventing complementary DNA reannealing and recruiting different proteins involved in DNA metabolism.</text>
</comment>
<dbReference type="GO" id="GO:0005662">
    <property type="term" value="C:DNA replication factor A complex"/>
    <property type="evidence" value="ECO:0007669"/>
    <property type="project" value="UniProtKB-ARBA"/>
</dbReference>
<dbReference type="SUPFAM" id="SSF50249">
    <property type="entry name" value="Nucleic acid-binding proteins"/>
    <property type="match status" value="4"/>
</dbReference>
<feature type="domain" description="Replication protein A OB" evidence="13">
    <location>
        <begin position="361"/>
        <end position="458"/>
    </location>
</feature>
<evidence type="ECO:0000256" key="9">
    <source>
        <dbReference type="RuleBase" id="RU364130"/>
    </source>
</evidence>
<dbReference type="RefSeq" id="XP_069226878.1">
    <property type="nucleotide sequence ID" value="XM_069376067.1"/>
</dbReference>
<name>A0AB34KIC3_9PEZI</name>
<gene>
    <name evidence="14" type="ORF">WHR41_07462</name>
</gene>
<keyword evidence="4 9" id="KW-0479">Metal-binding</keyword>
<comment type="similarity">
    <text evidence="2 9">Belongs to the replication factor A protein 1 family.</text>
</comment>
<dbReference type="GO" id="GO:0006310">
    <property type="term" value="P:DNA recombination"/>
    <property type="evidence" value="ECO:0007669"/>
    <property type="project" value="InterPro"/>
</dbReference>
<dbReference type="CDD" id="cd04476">
    <property type="entry name" value="RPA1_DBD_C"/>
    <property type="match status" value="1"/>
</dbReference>
<dbReference type="GO" id="GO:0003697">
    <property type="term" value="F:single-stranded DNA binding"/>
    <property type="evidence" value="ECO:0007669"/>
    <property type="project" value="UniProtKB-ARBA"/>
</dbReference>
<dbReference type="CDD" id="cd04474">
    <property type="entry name" value="RPA1_DBD_A"/>
    <property type="match status" value="1"/>
</dbReference>
<dbReference type="GO" id="GO:0006260">
    <property type="term" value="P:DNA replication"/>
    <property type="evidence" value="ECO:0007669"/>
    <property type="project" value="UniProtKB-KW"/>
</dbReference>
<dbReference type="PANTHER" id="PTHR47165:SF4">
    <property type="entry name" value="OS03G0429900 PROTEIN"/>
    <property type="match status" value="1"/>
</dbReference>
<keyword evidence="8 9" id="KW-0539">Nucleus</keyword>
<comment type="subunit">
    <text evidence="9">Component of the heterotrimeric canonical replication protein A complex (RPA).</text>
</comment>
<keyword evidence="6 9" id="KW-0862">Zinc</keyword>
<dbReference type="Pfam" id="PF16900">
    <property type="entry name" value="REPA_OB_2"/>
    <property type="match status" value="1"/>
</dbReference>
<dbReference type="AlphaFoldDB" id="A0AB34KIC3"/>
<feature type="compositionally biased region" description="Low complexity" evidence="10">
    <location>
        <begin position="208"/>
        <end position="224"/>
    </location>
</feature>
<proteinExistence type="inferred from homology"/>
<evidence type="ECO:0000256" key="10">
    <source>
        <dbReference type="SAM" id="MobiDB-lite"/>
    </source>
</evidence>
<keyword evidence="3 9" id="KW-0235">DNA replication</keyword>
<dbReference type="GeneID" id="96008905"/>
<evidence type="ECO:0000259" key="11">
    <source>
        <dbReference type="Pfam" id="PF04057"/>
    </source>
</evidence>
<dbReference type="GO" id="GO:0006281">
    <property type="term" value="P:DNA repair"/>
    <property type="evidence" value="ECO:0007669"/>
    <property type="project" value="InterPro"/>
</dbReference>
<dbReference type="GO" id="GO:0007004">
    <property type="term" value="P:telomere maintenance via telomerase"/>
    <property type="evidence" value="ECO:0007669"/>
    <property type="project" value="UniProtKB-ARBA"/>
</dbReference>
<dbReference type="InterPro" id="IPR031657">
    <property type="entry name" value="REPA_OB_2"/>
</dbReference>
<dbReference type="InterPro" id="IPR004591">
    <property type="entry name" value="Rfa1"/>
</dbReference>
<evidence type="ECO:0000256" key="8">
    <source>
        <dbReference type="ARBA" id="ARBA00023242"/>
    </source>
</evidence>
<dbReference type="InterPro" id="IPR012340">
    <property type="entry name" value="NA-bd_OB-fold"/>
</dbReference>
<dbReference type="InterPro" id="IPR007199">
    <property type="entry name" value="Rep_factor-A_N"/>
</dbReference>
<reference evidence="14 15" key="1">
    <citation type="journal article" date="2020" name="Microbiol. Resour. Announc.">
        <title>Draft Genome Sequence of a Cladosporium Species Isolated from the Mesophotic Ascidian Didemnum maculosum.</title>
        <authorList>
            <person name="Gioti A."/>
            <person name="Siaperas R."/>
            <person name="Nikolaivits E."/>
            <person name="Le Goff G."/>
            <person name="Ouazzani J."/>
            <person name="Kotoulas G."/>
            <person name="Topakas E."/>
        </authorList>
    </citation>
    <scope>NUCLEOTIDE SEQUENCE [LARGE SCALE GENOMIC DNA]</scope>
    <source>
        <strain evidence="14 15">TM138-S3</strain>
    </source>
</reference>
<dbReference type="FunFam" id="2.40.50.140:FF:000064">
    <property type="entry name" value="Replication protein A subunit"/>
    <property type="match status" value="1"/>
</dbReference>
<evidence type="ECO:0000256" key="2">
    <source>
        <dbReference type="ARBA" id="ARBA00005690"/>
    </source>
</evidence>
<dbReference type="FunFam" id="2.40.50.140:FF:000090">
    <property type="entry name" value="Replication protein A subunit"/>
    <property type="match status" value="1"/>
</dbReference>
<evidence type="ECO:0000313" key="15">
    <source>
        <dbReference type="Proteomes" id="UP000803884"/>
    </source>
</evidence>
<sequence length="683" mass="75937">MVQASTSTRSRGERVCPANFQNSPNTATVSNATTSTTANPPPGLHISLSYSDYGSELPDATIMDAHGALTHGALRRISENEEVIEPIVQCVQIKPMAPGANGQERYRVVWNDTLNFIQSMITQQANWIVTEGKLKKGSVCKLKQFQANMVKERLILVVIDLEVLEEYGEPDKLGQPVALDGPKQEGQADETKPQGQPENIGGNNFYGQQQQQPQRPQQQQQPQRSLPSRANGGGSHANIFPIEALSPYAHKWTIKARCSHKGEVKTWHNKNGEGKLFSVNFLDESGEIRATGFNDAVDQWYDTLVEGNTYYVSAPCRVQLAKKQFSNVNNDYELTFEKDTQIEKAEDDSGVPQVRYNFTTLADLQSIEKDTTIDCIGVLSEVGEVSEIVSKTTSKPYNKRELTLIDNTGFNVRLTIWGNSAQNFDAQPQSVIAFKGVKVSDFGGRSLSLLSSGSMTVDPDIDEAHKLKGWYDAGGSTENFQSHANTMGAVSATSGGKRDEYKSVAQVSEENLGMGESTDWFNIKATILYVKKDNVAYPACQTDSCNKKVVEINPGEWRCEKCDKTWDKPDYRYIMSVNVGDHTGQLWLSCFNEVGLAIMGVPANDLMAMREEGESRQEEILFSEANCKTFVFRCKAKMDTFQDQQRVRYQVQYANPLNFAAEANKLAGIIKLYNQDSDSLFVR</sequence>
<dbReference type="CDD" id="cd04475">
    <property type="entry name" value="RPA1_DBD_B"/>
    <property type="match status" value="1"/>
</dbReference>
<comment type="caution">
    <text evidence="14">The sequence shown here is derived from an EMBL/GenBank/DDBJ whole genome shotgun (WGS) entry which is preliminary data.</text>
</comment>
<evidence type="ECO:0000256" key="3">
    <source>
        <dbReference type="ARBA" id="ARBA00022705"/>
    </source>
</evidence>
<dbReference type="Proteomes" id="UP000803884">
    <property type="component" value="Unassembled WGS sequence"/>
</dbReference>
<dbReference type="FunFam" id="2.40.50.140:FF:000117">
    <property type="entry name" value="Replication protein A subunit"/>
    <property type="match status" value="1"/>
</dbReference>
<dbReference type="FunFam" id="2.40.50.140:FF:000041">
    <property type="entry name" value="Replication protein A subunit"/>
    <property type="match status" value="1"/>
</dbReference>
<dbReference type="CDD" id="cd04477">
    <property type="entry name" value="RPA1N"/>
    <property type="match status" value="1"/>
</dbReference>
<keyword evidence="15" id="KW-1185">Reference proteome</keyword>
<feature type="domain" description="Replication factor A C-terminal" evidence="12">
    <location>
        <begin position="520"/>
        <end position="666"/>
    </location>
</feature>
<evidence type="ECO:0000259" key="12">
    <source>
        <dbReference type="Pfam" id="PF08646"/>
    </source>
</evidence>
<evidence type="ECO:0000256" key="1">
    <source>
        <dbReference type="ARBA" id="ARBA00004123"/>
    </source>
</evidence>